<dbReference type="Proteomes" id="UP001589693">
    <property type="component" value="Unassembled WGS sequence"/>
</dbReference>
<comment type="caution">
    <text evidence="2">The sequence shown here is derived from an EMBL/GenBank/DDBJ whole genome shotgun (WGS) entry which is preliminary data.</text>
</comment>
<accession>A0ABV5ZVV9</accession>
<keyword evidence="1" id="KW-0732">Signal</keyword>
<evidence type="ECO:0000313" key="3">
    <source>
        <dbReference type="Proteomes" id="UP001589693"/>
    </source>
</evidence>
<dbReference type="EMBL" id="JBHLZU010000011">
    <property type="protein sequence ID" value="MFB9905013.1"/>
    <property type="molecule type" value="Genomic_DNA"/>
</dbReference>
<protein>
    <recommendedName>
        <fullName evidence="4">DUF2690 domain-containing protein</fullName>
    </recommendedName>
</protein>
<feature type="signal peptide" evidence="1">
    <location>
        <begin position="1"/>
        <end position="24"/>
    </location>
</feature>
<organism evidence="2 3">
    <name type="scientific">Allokutzneria oryzae</name>
    <dbReference type="NCBI Taxonomy" id="1378989"/>
    <lineage>
        <taxon>Bacteria</taxon>
        <taxon>Bacillati</taxon>
        <taxon>Actinomycetota</taxon>
        <taxon>Actinomycetes</taxon>
        <taxon>Pseudonocardiales</taxon>
        <taxon>Pseudonocardiaceae</taxon>
        <taxon>Allokutzneria</taxon>
    </lineage>
</organism>
<evidence type="ECO:0000256" key="1">
    <source>
        <dbReference type="SAM" id="SignalP"/>
    </source>
</evidence>
<evidence type="ECO:0008006" key="4">
    <source>
        <dbReference type="Google" id="ProtNLM"/>
    </source>
</evidence>
<name>A0ABV5ZVV9_9PSEU</name>
<sequence>MSRRLLIVLAALVPFFGLAAPAFAAPADPMEFCSEFTDDDQEAMAGFAGKTCLVRDEAKLKVVVKGNCRWFYGFYWGRPPLKCKSVDGKYTITSPAGVRAEASMTGRESNEAQVDAMGEAFACVAGKYKLDVFYKVEMMGFSGKWSRAVSKQRQLEIDATC</sequence>
<dbReference type="RefSeq" id="WP_377852304.1">
    <property type="nucleotide sequence ID" value="NZ_JBHLZU010000011.1"/>
</dbReference>
<reference evidence="2 3" key="1">
    <citation type="submission" date="2024-09" db="EMBL/GenBank/DDBJ databases">
        <authorList>
            <person name="Sun Q."/>
            <person name="Mori K."/>
        </authorList>
    </citation>
    <scope>NUCLEOTIDE SEQUENCE [LARGE SCALE GENOMIC DNA]</scope>
    <source>
        <strain evidence="2 3">TBRC 7907</strain>
    </source>
</reference>
<proteinExistence type="predicted"/>
<keyword evidence="3" id="KW-1185">Reference proteome</keyword>
<gene>
    <name evidence="2" type="ORF">ACFFQA_13820</name>
</gene>
<feature type="chain" id="PRO_5045140329" description="DUF2690 domain-containing protein" evidence="1">
    <location>
        <begin position="25"/>
        <end position="161"/>
    </location>
</feature>
<evidence type="ECO:0000313" key="2">
    <source>
        <dbReference type="EMBL" id="MFB9905013.1"/>
    </source>
</evidence>